<accession>A0ABY4VCW8</accession>
<protein>
    <recommendedName>
        <fullName evidence="3">Phage protein</fullName>
    </recommendedName>
</protein>
<evidence type="ECO:0000313" key="1">
    <source>
        <dbReference type="EMBL" id="USD22150.1"/>
    </source>
</evidence>
<organism evidence="1 2">
    <name type="scientific">Microbulbifer variabilis</name>
    <dbReference type="NCBI Taxonomy" id="266805"/>
    <lineage>
        <taxon>Bacteria</taxon>
        <taxon>Pseudomonadati</taxon>
        <taxon>Pseudomonadota</taxon>
        <taxon>Gammaproteobacteria</taxon>
        <taxon>Cellvibrionales</taxon>
        <taxon>Microbulbiferaceae</taxon>
        <taxon>Microbulbifer</taxon>
    </lineage>
</organism>
<reference evidence="1" key="1">
    <citation type="submission" date="2022-02" db="EMBL/GenBank/DDBJ databases">
        <title>Coral-associated bacteria.</title>
        <authorList>
            <person name="Tang K."/>
            <person name="Wang X."/>
        </authorList>
    </citation>
    <scope>NUCLEOTIDE SEQUENCE</scope>
    <source>
        <strain evidence="1">SCSIO 43006</strain>
    </source>
</reference>
<proteinExistence type="predicted"/>
<name>A0ABY4VCW8_9GAMM</name>
<dbReference type="EMBL" id="CP092418">
    <property type="protein sequence ID" value="USD22150.1"/>
    <property type="molecule type" value="Genomic_DNA"/>
</dbReference>
<dbReference type="RefSeq" id="WP_252084512.1">
    <property type="nucleotide sequence ID" value="NZ_CP092418.1"/>
</dbReference>
<evidence type="ECO:0008006" key="3">
    <source>
        <dbReference type="Google" id="ProtNLM"/>
    </source>
</evidence>
<sequence length="104" mass="11813">MTVKITRKGNGLNDLLKKVKENSGQHQVSFSEMFNPQFISANSEFSDIDSLFQAGGFKVESKEDFEAIPDQEWEEFIVANTSFKSWVDMHQAAESAYMKKKLGL</sequence>
<dbReference type="Proteomes" id="UP001055658">
    <property type="component" value="Chromosome"/>
</dbReference>
<keyword evidence="2" id="KW-1185">Reference proteome</keyword>
<evidence type="ECO:0000313" key="2">
    <source>
        <dbReference type="Proteomes" id="UP001055658"/>
    </source>
</evidence>
<gene>
    <name evidence="1" type="ORF">MJO52_03165</name>
</gene>